<sequence length="93" mass="10454">MPKFSSLPPMPNYTQTKFYDLNLVPPSSPHVVCPLFAGSDHGHVTVKRGLITHTIHLSCQLLLIHQIEPTRLLFNAQKSEKFPVKSYSPIVFA</sequence>
<protein>
    <submittedName>
        <fullName evidence="1">Uncharacterized protein</fullName>
    </submittedName>
</protein>
<comment type="caution">
    <text evidence="1">The sequence shown here is derived from an EMBL/GenBank/DDBJ whole genome shotgun (WGS) entry which is preliminary data.</text>
</comment>
<gene>
    <name evidence="1" type="ORF">EYC84_001018</name>
</gene>
<keyword evidence="2" id="KW-1185">Reference proteome</keyword>
<evidence type="ECO:0000313" key="1">
    <source>
        <dbReference type="EMBL" id="KAA8569370.1"/>
    </source>
</evidence>
<organism evidence="1 2">
    <name type="scientific">Monilinia fructicola</name>
    <name type="common">Brown rot fungus</name>
    <name type="synonym">Ciboria fructicola</name>
    <dbReference type="NCBI Taxonomy" id="38448"/>
    <lineage>
        <taxon>Eukaryota</taxon>
        <taxon>Fungi</taxon>
        <taxon>Dikarya</taxon>
        <taxon>Ascomycota</taxon>
        <taxon>Pezizomycotina</taxon>
        <taxon>Leotiomycetes</taxon>
        <taxon>Helotiales</taxon>
        <taxon>Sclerotiniaceae</taxon>
        <taxon>Monilinia</taxon>
    </lineage>
</organism>
<evidence type="ECO:0000313" key="2">
    <source>
        <dbReference type="Proteomes" id="UP000322873"/>
    </source>
</evidence>
<proteinExistence type="predicted"/>
<dbReference type="AlphaFoldDB" id="A0A5M9JL54"/>
<dbReference type="EMBL" id="VICG01000008">
    <property type="protein sequence ID" value="KAA8569370.1"/>
    <property type="molecule type" value="Genomic_DNA"/>
</dbReference>
<reference evidence="1 2" key="1">
    <citation type="submission" date="2019-06" db="EMBL/GenBank/DDBJ databases">
        <title>Genome Sequence of the Brown Rot Fungal Pathogen Monilinia fructicola.</title>
        <authorList>
            <person name="De Miccolis Angelini R.M."/>
            <person name="Landi L."/>
            <person name="Abate D."/>
            <person name="Pollastro S."/>
            <person name="Romanazzi G."/>
            <person name="Faretra F."/>
        </authorList>
    </citation>
    <scope>NUCLEOTIDE SEQUENCE [LARGE SCALE GENOMIC DNA]</scope>
    <source>
        <strain evidence="1 2">Mfrc123</strain>
    </source>
</reference>
<name>A0A5M9JL54_MONFR</name>
<dbReference type="Proteomes" id="UP000322873">
    <property type="component" value="Unassembled WGS sequence"/>
</dbReference>
<accession>A0A5M9JL54</accession>